<dbReference type="PROSITE" id="PS50041">
    <property type="entry name" value="C_TYPE_LECTIN_2"/>
    <property type="match status" value="1"/>
</dbReference>
<feature type="domain" description="C-type lectin" evidence="2">
    <location>
        <begin position="18"/>
        <end position="123"/>
    </location>
</feature>
<dbReference type="InterPro" id="IPR001304">
    <property type="entry name" value="C-type_lectin-like"/>
</dbReference>
<dbReference type="InterPro" id="IPR016187">
    <property type="entry name" value="CTDL_fold"/>
</dbReference>
<reference evidence="3" key="1">
    <citation type="submission" date="2025-08" db="UniProtKB">
        <authorList>
            <consortium name="Ensembl"/>
        </authorList>
    </citation>
    <scope>IDENTIFICATION</scope>
</reference>
<evidence type="ECO:0000313" key="3">
    <source>
        <dbReference type="Ensembl" id="ENSNMLP00000008242.1"/>
    </source>
</evidence>
<dbReference type="SMART" id="SM00034">
    <property type="entry name" value="CLECT"/>
    <property type="match status" value="1"/>
</dbReference>
<organism evidence="3 4">
    <name type="scientific">Neogobius melanostomus</name>
    <name type="common">round goby</name>
    <dbReference type="NCBI Taxonomy" id="47308"/>
    <lineage>
        <taxon>Eukaryota</taxon>
        <taxon>Metazoa</taxon>
        <taxon>Chordata</taxon>
        <taxon>Craniata</taxon>
        <taxon>Vertebrata</taxon>
        <taxon>Euteleostomi</taxon>
        <taxon>Actinopterygii</taxon>
        <taxon>Neopterygii</taxon>
        <taxon>Teleostei</taxon>
        <taxon>Neoteleostei</taxon>
        <taxon>Acanthomorphata</taxon>
        <taxon>Gobiaria</taxon>
        <taxon>Gobiiformes</taxon>
        <taxon>Gobioidei</taxon>
        <taxon>Gobiidae</taxon>
        <taxon>Benthophilinae</taxon>
        <taxon>Neogobiini</taxon>
        <taxon>Neogobius</taxon>
    </lineage>
</organism>
<reference evidence="3" key="2">
    <citation type="submission" date="2025-09" db="UniProtKB">
        <authorList>
            <consortium name="Ensembl"/>
        </authorList>
    </citation>
    <scope>IDENTIFICATION</scope>
</reference>
<dbReference type="PANTHER" id="PTHR45784:SF3">
    <property type="entry name" value="C-TYPE LECTIN DOMAIN FAMILY 4 MEMBER K-LIKE-RELATED"/>
    <property type="match status" value="1"/>
</dbReference>
<dbReference type="Gene3D" id="3.10.100.10">
    <property type="entry name" value="Mannose-Binding Protein A, subunit A"/>
    <property type="match status" value="1"/>
</dbReference>
<dbReference type="InterPro" id="IPR018378">
    <property type="entry name" value="C-type_lectin_CS"/>
</dbReference>
<sequence length="141" mass="15846">GGGALWSGEGECGTVFNYTLINTAMNWTSAQAYCRQHYHDLATIENSAENQAVTDFLPATTSFVWIGLYRTPWRWSDGSPSTYSNWSPGEPNNYEKVENCAQQNANNSWNDFPCYYKGHFICYKGNQSKCTDVLLVFAEGP</sequence>
<dbReference type="InterPro" id="IPR016186">
    <property type="entry name" value="C-type_lectin-like/link_sf"/>
</dbReference>
<protein>
    <recommendedName>
        <fullName evidence="2">C-type lectin domain-containing protein</fullName>
    </recommendedName>
</protein>
<dbReference type="SUPFAM" id="SSF56436">
    <property type="entry name" value="C-type lectin-like"/>
    <property type="match status" value="1"/>
</dbReference>
<dbReference type="Ensembl" id="ENSNMLT00000009373.1">
    <property type="protein sequence ID" value="ENSNMLP00000008242.1"/>
    <property type="gene ID" value="ENSNMLG00000005860.1"/>
</dbReference>
<dbReference type="Pfam" id="PF00059">
    <property type="entry name" value="Lectin_C"/>
    <property type="match status" value="1"/>
</dbReference>
<dbReference type="PROSITE" id="PS00615">
    <property type="entry name" value="C_TYPE_LECTIN_1"/>
    <property type="match status" value="1"/>
</dbReference>
<evidence type="ECO:0000256" key="1">
    <source>
        <dbReference type="ARBA" id="ARBA00023157"/>
    </source>
</evidence>
<keyword evidence="4" id="KW-1185">Reference proteome</keyword>
<evidence type="ECO:0000313" key="4">
    <source>
        <dbReference type="Proteomes" id="UP000694523"/>
    </source>
</evidence>
<dbReference type="AlphaFoldDB" id="A0A8C6SPJ4"/>
<dbReference type="PANTHER" id="PTHR45784">
    <property type="entry name" value="C-TYPE LECTIN DOMAIN FAMILY 20 MEMBER A-RELATED"/>
    <property type="match status" value="1"/>
</dbReference>
<dbReference type="Proteomes" id="UP000694523">
    <property type="component" value="Unplaced"/>
</dbReference>
<name>A0A8C6SPJ4_9GOBI</name>
<accession>A0A8C6SPJ4</accession>
<evidence type="ECO:0000259" key="2">
    <source>
        <dbReference type="PROSITE" id="PS50041"/>
    </source>
</evidence>
<proteinExistence type="predicted"/>
<keyword evidence="1" id="KW-1015">Disulfide bond</keyword>